<reference evidence="1 2" key="1">
    <citation type="submission" date="2019-02" db="EMBL/GenBank/DDBJ databases">
        <title>Marinobacter halodurans sp. nov., a marine bacterium isolated from sea tidal flat.</title>
        <authorList>
            <person name="Yoo Y."/>
            <person name="Lee D.W."/>
            <person name="Kim B.S."/>
            <person name="Kim J.-J."/>
        </authorList>
    </citation>
    <scope>NUCLEOTIDE SEQUENCE [LARGE SCALE GENOMIC DNA]</scope>
    <source>
        <strain evidence="1 2">YJ-S3-2</strain>
    </source>
</reference>
<comment type="caution">
    <text evidence="1">The sequence shown here is derived from an EMBL/GenBank/DDBJ whole genome shotgun (WGS) entry which is preliminary data.</text>
</comment>
<keyword evidence="2" id="KW-1185">Reference proteome</keyword>
<dbReference type="Proteomes" id="UP000313645">
    <property type="component" value="Unassembled WGS sequence"/>
</dbReference>
<accession>A0ABY1ZL14</accession>
<sequence>MSDTQPPRSTGLWWRGVADLASAGAEVTARRLEGVHLSIADETFDVLARIPVTRPFSEPVRRVHHGIAALSYRCVALGARGLNQWVRSPAPDETGANEE</sequence>
<name>A0ABY1ZL14_9GAMM</name>
<evidence type="ECO:0000313" key="1">
    <source>
        <dbReference type="EMBL" id="TBW56427.1"/>
    </source>
</evidence>
<organism evidence="1 2">
    <name type="scientific">Marinobacter halodurans</name>
    <dbReference type="NCBI Taxonomy" id="2528979"/>
    <lineage>
        <taxon>Bacteria</taxon>
        <taxon>Pseudomonadati</taxon>
        <taxon>Pseudomonadota</taxon>
        <taxon>Gammaproteobacteria</taxon>
        <taxon>Pseudomonadales</taxon>
        <taxon>Marinobacteraceae</taxon>
        <taxon>Marinobacter</taxon>
    </lineage>
</organism>
<protein>
    <submittedName>
        <fullName evidence="1">Uncharacterized protein</fullName>
    </submittedName>
</protein>
<dbReference type="EMBL" id="SJDL01000011">
    <property type="protein sequence ID" value="TBW56427.1"/>
    <property type="molecule type" value="Genomic_DNA"/>
</dbReference>
<gene>
    <name evidence="1" type="ORF">EZI54_09000</name>
</gene>
<proteinExistence type="predicted"/>
<evidence type="ECO:0000313" key="2">
    <source>
        <dbReference type="Proteomes" id="UP000313645"/>
    </source>
</evidence>
<dbReference type="RefSeq" id="WP_131481154.1">
    <property type="nucleotide sequence ID" value="NZ_SJDL01000011.1"/>
</dbReference>